<dbReference type="Pfam" id="PF00734">
    <property type="entry name" value="CBM_1"/>
    <property type="match status" value="1"/>
</dbReference>
<evidence type="ECO:0000313" key="4">
    <source>
        <dbReference type="Proteomes" id="UP001365542"/>
    </source>
</evidence>
<dbReference type="GO" id="GO:0005576">
    <property type="term" value="C:extracellular region"/>
    <property type="evidence" value="ECO:0007669"/>
    <property type="project" value="InterPro"/>
</dbReference>
<dbReference type="GO" id="GO:0005975">
    <property type="term" value="P:carbohydrate metabolic process"/>
    <property type="evidence" value="ECO:0007669"/>
    <property type="project" value="InterPro"/>
</dbReference>
<dbReference type="GO" id="GO:0030248">
    <property type="term" value="F:cellulose binding"/>
    <property type="evidence" value="ECO:0007669"/>
    <property type="project" value="InterPro"/>
</dbReference>
<feature type="domain" description="CBM1" evidence="2">
    <location>
        <begin position="219"/>
        <end position="259"/>
    </location>
</feature>
<reference evidence="3 4" key="1">
    <citation type="submission" date="2019-10" db="EMBL/GenBank/DDBJ databases">
        <authorList>
            <person name="Palmer J.M."/>
        </authorList>
    </citation>
    <scope>NUCLEOTIDE SEQUENCE [LARGE SCALE GENOMIC DNA]</scope>
    <source>
        <strain evidence="3 4">TWF694</strain>
    </source>
</reference>
<dbReference type="PROSITE" id="PS51164">
    <property type="entry name" value="CBM1_2"/>
    <property type="match status" value="1"/>
</dbReference>
<protein>
    <recommendedName>
        <fullName evidence="2">CBM1 domain-containing protein</fullName>
    </recommendedName>
</protein>
<dbReference type="AlphaFoldDB" id="A0AAV9XIF4"/>
<accession>A0AAV9XIF4</accession>
<keyword evidence="4" id="KW-1185">Reference proteome</keyword>
<dbReference type="InterPro" id="IPR000254">
    <property type="entry name" value="CBD"/>
</dbReference>
<dbReference type="InterPro" id="IPR035971">
    <property type="entry name" value="CBD_sf"/>
</dbReference>
<dbReference type="EMBL" id="JAVHJO010000003">
    <property type="protein sequence ID" value="KAK6541910.1"/>
    <property type="molecule type" value="Genomic_DNA"/>
</dbReference>
<evidence type="ECO:0000256" key="1">
    <source>
        <dbReference type="ARBA" id="ARBA00022729"/>
    </source>
</evidence>
<sequence>MLGQFPPIARGWGFGKRDYDGVEYSDYQLEPQALFKRQQDPVCDCLSTSTAIYPLTTLEPYMATAYGNCDQRWTTSNLCPIQYNCGCQVTGTSMCVPTSVVPGTGCTVYNGPKTKPATQLWWLSSPLAYGAVPSGQCGGVPKPTGPTTWPGGKKICPISQACACDRPDYWTCIGVTDASYTGTACRKPTSTLSHSPATTHAANGTCRYAFSVSMPPPSATAHDGEQCGGKCWTGPTNCSPGMTCYTETAPSPGAYAACYSAKPYSKRIMRRNGEAEGINVPARVQAMATPVYF</sequence>
<name>A0AAV9XIF4_9PEZI</name>
<dbReference type="SUPFAM" id="SSF57180">
    <property type="entry name" value="Cellulose-binding domain"/>
    <property type="match status" value="1"/>
</dbReference>
<keyword evidence="1" id="KW-0732">Signal</keyword>
<dbReference type="Proteomes" id="UP001365542">
    <property type="component" value="Unassembled WGS sequence"/>
</dbReference>
<organism evidence="3 4">
    <name type="scientific">Orbilia ellipsospora</name>
    <dbReference type="NCBI Taxonomy" id="2528407"/>
    <lineage>
        <taxon>Eukaryota</taxon>
        <taxon>Fungi</taxon>
        <taxon>Dikarya</taxon>
        <taxon>Ascomycota</taxon>
        <taxon>Pezizomycotina</taxon>
        <taxon>Orbiliomycetes</taxon>
        <taxon>Orbiliales</taxon>
        <taxon>Orbiliaceae</taxon>
        <taxon>Orbilia</taxon>
    </lineage>
</organism>
<proteinExistence type="predicted"/>
<evidence type="ECO:0000259" key="2">
    <source>
        <dbReference type="PROSITE" id="PS51164"/>
    </source>
</evidence>
<comment type="caution">
    <text evidence="3">The sequence shown here is derived from an EMBL/GenBank/DDBJ whole genome shotgun (WGS) entry which is preliminary data.</text>
</comment>
<gene>
    <name evidence="3" type="ORF">TWF694_007686</name>
</gene>
<evidence type="ECO:0000313" key="3">
    <source>
        <dbReference type="EMBL" id="KAK6541910.1"/>
    </source>
</evidence>